<dbReference type="AlphaFoldDB" id="A0A381Z7V2"/>
<dbReference type="SUPFAM" id="SSF51126">
    <property type="entry name" value="Pectin lyase-like"/>
    <property type="match status" value="1"/>
</dbReference>
<evidence type="ECO:0000313" key="2">
    <source>
        <dbReference type="EMBL" id="SVA84962.1"/>
    </source>
</evidence>
<accession>A0A381Z7V2</accession>
<protein>
    <recommendedName>
        <fullName evidence="1">Right handed beta helix domain-containing protein</fullName>
    </recommendedName>
</protein>
<sequence>MAEDIIIIHTTEGDSLTFPLSQIETLTFSTISDTTYMTDGSSLNVPLSQIERISFSTVTDTTPPEGAIEIFPGDDINLIVDNNPEGTAFIIKAGIHRMHEIFPKDGNTFLGEIGAILNGSRELTEFQQEGGLYYASNQTQGDWYGGSDICQEGWERCNHPEDLYFDDVPLRHVTTLDDVAPGKWFFDYDADRIYFADDPIGHTVETSVTYFAFPGGYGDNVTIQNLVIEKFASPVMMGAVGSTGGTGWLVEGNEVRLNHGVGVFVRSESIVRNNYIHHNGQMGVGTGTEEEFRVTNVLFEANEISYNNYAHVSCGFECGGSKFALTDGLEVIGNYVHHNFGPGLWTDIDNTDVLYDGNWIWWNDEMGISHEISHNVIIRNNDVRYNGVNSDIWLWGSQILIHVSDGSEVYNNTIYVHADGGNGIGIMNYNRPSEEYGDFYGMNNYIHHNEITHLGLYGSHGIVDDGEVGTDYYYDGDGDGAPDWGCSSEANNLFDYNSYHHNGIPEKFEFCETWYLTWEQFRAEGQEPNGTMDSNVIVPDDTPPQVCPICPGL</sequence>
<organism evidence="2">
    <name type="scientific">marine metagenome</name>
    <dbReference type="NCBI Taxonomy" id="408172"/>
    <lineage>
        <taxon>unclassified sequences</taxon>
        <taxon>metagenomes</taxon>
        <taxon>ecological metagenomes</taxon>
    </lineage>
</organism>
<feature type="domain" description="Right handed beta helix" evidence="1">
    <location>
        <begin position="242"/>
        <end position="414"/>
    </location>
</feature>
<dbReference type="InterPro" id="IPR012334">
    <property type="entry name" value="Pectin_lyas_fold"/>
</dbReference>
<dbReference type="InterPro" id="IPR011050">
    <property type="entry name" value="Pectin_lyase_fold/virulence"/>
</dbReference>
<reference evidence="2" key="1">
    <citation type="submission" date="2018-05" db="EMBL/GenBank/DDBJ databases">
        <authorList>
            <person name="Lanie J.A."/>
            <person name="Ng W.-L."/>
            <person name="Kazmierczak K.M."/>
            <person name="Andrzejewski T.M."/>
            <person name="Davidsen T.M."/>
            <person name="Wayne K.J."/>
            <person name="Tettelin H."/>
            <person name="Glass J.I."/>
            <person name="Rusch D."/>
            <person name="Podicherti R."/>
            <person name="Tsui H.-C.T."/>
            <person name="Winkler M.E."/>
        </authorList>
    </citation>
    <scope>NUCLEOTIDE SEQUENCE</scope>
</reference>
<name>A0A381Z7V2_9ZZZZ</name>
<gene>
    <name evidence="2" type="ORF">METZ01_LOCUS137816</name>
</gene>
<dbReference type="InterPro" id="IPR039448">
    <property type="entry name" value="Beta_helix"/>
</dbReference>
<dbReference type="Gene3D" id="2.160.20.10">
    <property type="entry name" value="Single-stranded right-handed beta-helix, Pectin lyase-like"/>
    <property type="match status" value="1"/>
</dbReference>
<dbReference type="InterPro" id="IPR006626">
    <property type="entry name" value="PbH1"/>
</dbReference>
<dbReference type="EMBL" id="UINC01020175">
    <property type="protein sequence ID" value="SVA84962.1"/>
    <property type="molecule type" value="Genomic_DNA"/>
</dbReference>
<evidence type="ECO:0000259" key="1">
    <source>
        <dbReference type="Pfam" id="PF13229"/>
    </source>
</evidence>
<dbReference type="Pfam" id="PF13229">
    <property type="entry name" value="Beta_helix"/>
    <property type="match status" value="1"/>
</dbReference>
<proteinExistence type="predicted"/>
<dbReference type="SMART" id="SM00710">
    <property type="entry name" value="PbH1"/>
    <property type="match status" value="6"/>
</dbReference>